<dbReference type="EC" id="3.6.1.23" evidence="8"/>
<comment type="similarity">
    <text evidence="2 8">Belongs to the dUTPase family.</text>
</comment>
<dbReference type="HAMAP" id="MF_00116">
    <property type="entry name" value="dUTPase_bact"/>
    <property type="match status" value="1"/>
</dbReference>
<keyword evidence="5 8" id="KW-0460">Magnesium</keyword>
<dbReference type="Proteomes" id="UP000317573">
    <property type="component" value="Unassembled WGS sequence"/>
</dbReference>
<dbReference type="AlphaFoldDB" id="A0A562E6D3"/>
<protein>
    <recommendedName>
        <fullName evidence="8">Deoxyuridine 5'-triphosphate nucleotidohydrolase</fullName>
        <shortName evidence="8">dUTPase</shortName>
        <ecNumber evidence="8">3.6.1.23</ecNumber>
    </recommendedName>
    <alternativeName>
        <fullName evidence="8">dUTP pyrophosphatase</fullName>
    </alternativeName>
</protein>
<evidence type="ECO:0000256" key="5">
    <source>
        <dbReference type="ARBA" id="ARBA00022842"/>
    </source>
</evidence>
<proteinExistence type="inferred from homology"/>
<dbReference type="NCBIfam" id="NF001862">
    <property type="entry name" value="PRK00601.1"/>
    <property type="match status" value="1"/>
</dbReference>
<evidence type="ECO:0000256" key="8">
    <source>
        <dbReference type="HAMAP-Rule" id="MF_00116"/>
    </source>
</evidence>
<dbReference type="NCBIfam" id="TIGR00576">
    <property type="entry name" value="dut"/>
    <property type="match status" value="1"/>
</dbReference>
<feature type="binding site" evidence="8">
    <location>
        <position position="91"/>
    </location>
    <ligand>
        <name>substrate</name>
    </ligand>
</feature>
<accession>A0A562E6D3</accession>
<dbReference type="GO" id="GO:0004170">
    <property type="term" value="F:dUTP diphosphatase activity"/>
    <property type="evidence" value="ECO:0007669"/>
    <property type="project" value="UniProtKB-UniRule"/>
</dbReference>
<evidence type="ECO:0000256" key="6">
    <source>
        <dbReference type="ARBA" id="ARBA00023080"/>
    </source>
</evidence>
<dbReference type="InterPro" id="IPR036157">
    <property type="entry name" value="dUTPase-like_sf"/>
</dbReference>
<name>A0A562E6D3_RHORH</name>
<dbReference type="EMBL" id="VLJT01000017">
    <property type="protein sequence ID" value="TWH17254.1"/>
    <property type="molecule type" value="Genomic_DNA"/>
</dbReference>
<comment type="caution">
    <text evidence="8">Lacks conserved residue(s) required for the propagation of feature annotation.</text>
</comment>
<dbReference type="Gene3D" id="2.70.40.10">
    <property type="match status" value="1"/>
</dbReference>
<comment type="caution">
    <text evidence="11">The sequence shown here is derived from an EMBL/GenBank/DDBJ whole genome shotgun (WGS) entry which is preliminary data.</text>
</comment>
<evidence type="ECO:0000256" key="9">
    <source>
        <dbReference type="SAM" id="MobiDB-lite"/>
    </source>
</evidence>
<dbReference type="InterPro" id="IPR033704">
    <property type="entry name" value="dUTPase_trimeric"/>
</dbReference>
<reference evidence="11 12" key="1">
    <citation type="submission" date="2019-07" db="EMBL/GenBank/DDBJ databases">
        <title>Genome sequencing of lignin-degrading bacterial isolates.</title>
        <authorList>
            <person name="Gladden J."/>
        </authorList>
    </citation>
    <scope>NUCLEOTIDE SEQUENCE [LARGE SCALE GENOMIC DNA]</scope>
    <source>
        <strain evidence="11 12">J45</strain>
    </source>
</reference>
<feature type="domain" description="dUTPase-like" evidence="10">
    <location>
        <begin position="28"/>
        <end position="158"/>
    </location>
</feature>
<evidence type="ECO:0000256" key="7">
    <source>
        <dbReference type="ARBA" id="ARBA00047686"/>
    </source>
</evidence>
<evidence type="ECO:0000256" key="1">
    <source>
        <dbReference type="ARBA" id="ARBA00001946"/>
    </source>
</evidence>
<dbReference type="SUPFAM" id="SSF51283">
    <property type="entry name" value="dUTPase-like"/>
    <property type="match status" value="1"/>
</dbReference>
<gene>
    <name evidence="8" type="primary">dut</name>
    <name evidence="11" type="ORF">L618_000200003350</name>
</gene>
<evidence type="ECO:0000256" key="2">
    <source>
        <dbReference type="ARBA" id="ARBA00006581"/>
    </source>
</evidence>
<dbReference type="UniPathway" id="UPA00610">
    <property type="reaction ID" value="UER00666"/>
</dbReference>
<dbReference type="PANTHER" id="PTHR11241:SF0">
    <property type="entry name" value="DEOXYURIDINE 5'-TRIPHOSPHATE NUCLEOTIDOHYDROLASE"/>
    <property type="match status" value="1"/>
</dbReference>
<evidence type="ECO:0000313" key="12">
    <source>
        <dbReference type="Proteomes" id="UP000317573"/>
    </source>
</evidence>
<dbReference type="GO" id="GO:0006226">
    <property type="term" value="P:dUMP biosynthetic process"/>
    <property type="evidence" value="ECO:0007669"/>
    <property type="project" value="UniProtKB-UniRule"/>
</dbReference>
<keyword evidence="4 8" id="KW-0378">Hydrolase</keyword>
<dbReference type="FunFam" id="2.70.40.10:FF:000008">
    <property type="entry name" value="Deoxyuridine 5'-triphosphate nucleotidohydrolase"/>
    <property type="match status" value="1"/>
</dbReference>
<feature type="binding site" evidence="8">
    <location>
        <begin position="78"/>
        <end position="80"/>
    </location>
    <ligand>
        <name>substrate</name>
    </ligand>
</feature>
<comment type="pathway">
    <text evidence="8">Pyrimidine metabolism; dUMP biosynthesis; dUMP from dCTP (dUTP route): step 2/2.</text>
</comment>
<dbReference type="InterPro" id="IPR029054">
    <property type="entry name" value="dUTPase-like"/>
</dbReference>
<keyword evidence="6 8" id="KW-0546">Nucleotide metabolism</keyword>
<dbReference type="CDD" id="cd07557">
    <property type="entry name" value="trimeric_dUTPase"/>
    <property type="match status" value="1"/>
</dbReference>
<comment type="function">
    <text evidence="8">This enzyme is involved in nucleotide metabolism: it produces dUMP, the immediate precursor of thymidine nucleotides and it decreases the intracellular concentration of dUTP so that uracil cannot be incorporated into DNA.</text>
</comment>
<comment type="catalytic activity">
    <reaction evidence="7 8">
        <text>dUTP + H2O = dUMP + diphosphate + H(+)</text>
        <dbReference type="Rhea" id="RHEA:10248"/>
        <dbReference type="ChEBI" id="CHEBI:15377"/>
        <dbReference type="ChEBI" id="CHEBI:15378"/>
        <dbReference type="ChEBI" id="CHEBI:33019"/>
        <dbReference type="ChEBI" id="CHEBI:61555"/>
        <dbReference type="ChEBI" id="CHEBI:246422"/>
        <dbReference type="EC" id="3.6.1.23"/>
    </reaction>
</comment>
<feature type="binding site" evidence="8">
    <location>
        <begin position="95"/>
        <end position="97"/>
    </location>
    <ligand>
        <name>substrate</name>
    </ligand>
</feature>
<dbReference type="PANTHER" id="PTHR11241">
    <property type="entry name" value="DEOXYURIDINE 5'-TRIPHOSPHATE NUCLEOTIDOHYDROLASE"/>
    <property type="match status" value="1"/>
</dbReference>
<evidence type="ECO:0000256" key="3">
    <source>
        <dbReference type="ARBA" id="ARBA00022723"/>
    </source>
</evidence>
<dbReference type="GO" id="GO:0046081">
    <property type="term" value="P:dUTP catabolic process"/>
    <property type="evidence" value="ECO:0007669"/>
    <property type="project" value="InterPro"/>
</dbReference>
<dbReference type="InterPro" id="IPR008181">
    <property type="entry name" value="dUTPase"/>
</dbReference>
<evidence type="ECO:0000256" key="4">
    <source>
        <dbReference type="ARBA" id="ARBA00022801"/>
    </source>
</evidence>
<organism evidence="11 12">
    <name type="scientific">Rhodococcus rhodochrous J45</name>
    <dbReference type="NCBI Taxonomy" id="935266"/>
    <lineage>
        <taxon>Bacteria</taxon>
        <taxon>Bacillati</taxon>
        <taxon>Actinomycetota</taxon>
        <taxon>Actinomycetes</taxon>
        <taxon>Mycobacteriales</taxon>
        <taxon>Nocardiaceae</taxon>
        <taxon>Rhodococcus</taxon>
    </lineage>
</organism>
<evidence type="ECO:0000259" key="10">
    <source>
        <dbReference type="Pfam" id="PF00692"/>
    </source>
</evidence>
<feature type="compositionally biased region" description="Gly residues" evidence="9">
    <location>
        <begin position="150"/>
        <end position="161"/>
    </location>
</feature>
<dbReference type="GO" id="GO:0000287">
    <property type="term" value="F:magnesium ion binding"/>
    <property type="evidence" value="ECO:0007669"/>
    <property type="project" value="UniProtKB-UniRule"/>
</dbReference>
<evidence type="ECO:0000313" key="11">
    <source>
        <dbReference type="EMBL" id="TWH17254.1"/>
    </source>
</evidence>
<comment type="cofactor">
    <cofactor evidence="1 8">
        <name>Mg(2+)</name>
        <dbReference type="ChEBI" id="CHEBI:18420"/>
    </cofactor>
</comment>
<keyword evidence="3 8" id="KW-0479">Metal-binding</keyword>
<dbReference type="Pfam" id="PF00692">
    <property type="entry name" value="dUTPase"/>
    <property type="match status" value="1"/>
</dbReference>
<sequence>MERPGTRVVSDDVTDLPPIPLRRLDPELPVPTRAHPGDAGVDLCTSVDVTLGPGERALVGTGIAVALPVGTVGLIHPRSGLAAKFGLSVVNTPGTVDAGYRGEIKVCLINHDTERAVELRRGDRIAQLLVQRVELVDFVEVDELDDTARGSGGYGSSGGHAGLVKEGS</sequence>
<feature type="region of interest" description="Disordered" evidence="9">
    <location>
        <begin position="149"/>
        <end position="168"/>
    </location>
</feature>